<name>A0A3D8YDV8_9BACT</name>
<keyword evidence="1" id="KW-0812">Transmembrane</keyword>
<dbReference type="EMBL" id="QNUL01000004">
    <property type="protein sequence ID" value="REA62710.1"/>
    <property type="molecule type" value="Genomic_DNA"/>
</dbReference>
<accession>A0A3D8YDV8</accession>
<feature type="transmembrane region" description="Helical" evidence="1">
    <location>
        <begin position="83"/>
        <end position="105"/>
    </location>
</feature>
<dbReference type="AlphaFoldDB" id="A0A3D8YDV8"/>
<feature type="transmembrane region" description="Helical" evidence="1">
    <location>
        <begin position="38"/>
        <end position="71"/>
    </location>
</feature>
<dbReference type="InterPro" id="IPR021737">
    <property type="entry name" value="Phage_phiKZ_Orf197"/>
</dbReference>
<sequence>MKEFLLLLLAHILSDFYWQPTKWVQDKRDRSFRSPYLYMHAGVVTISSYVFLGHWSNPLPALVVGVIHTIVDIAKIELDKKGSAVGFVVDQIAHILTIALVAVLLTSTFTVSSDLFGAWLYSPKVLAQLSGALLCLSPVSFLVGILTKPWRDELSILMPDANDNLANAGRWIGITERLLIFIFVIVGQFSAIGFLIAAKSLLRYNDKNASGDIPPAYISKKSEYVLVGTLMSYTCAIVIAMAAKMFYS</sequence>
<keyword evidence="1" id="KW-1133">Transmembrane helix</keyword>
<dbReference type="RefSeq" id="WP_115830007.1">
    <property type="nucleotide sequence ID" value="NZ_QNUL01000004.1"/>
</dbReference>
<dbReference type="Pfam" id="PF11750">
    <property type="entry name" value="DUF3307"/>
    <property type="match status" value="1"/>
</dbReference>
<dbReference type="Proteomes" id="UP000256373">
    <property type="component" value="Unassembled WGS sequence"/>
</dbReference>
<evidence type="ECO:0000313" key="2">
    <source>
        <dbReference type="EMBL" id="REA62710.1"/>
    </source>
</evidence>
<organism evidence="2 3">
    <name type="scientific">Dyadobacter luteus</name>
    <dbReference type="NCBI Taxonomy" id="2259619"/>
    <lineage>
        <taxon>Bacteria</taxon>
        <taxon>Pseudomonadati</taxon>
        <taxon>Bacteroidota</taxon>
        <taxon>Cytophagia</taxon>
        <taxon>Cytophagales</taxon>
        <taxon>Spirosomataceae</taxon>
        <taxon>Dyadobacter</taxon>
    </lineage>
</organism>
<protein>
    <submittedName>
        <fullName evidence="2">DUF3307 domain-containing protein</fullName>
    </submittedName>
</protein>
<feature type="transmembrane region" description="Helical" evidence="1">
    <location>
        <begin position="224"/>
        <end position="247"/>
    </location>
</feature>
<evidence type="ECO:0000256" key="1">
    <source>
        <dbReference type="SAM" id="Phobius"/>
    </source>
</evidence>
<feature type="transmembrane region" description="Helical" evidence="1">
    <location>
        <begin position="178"/>
        <end position="198"/>
    </location>
</feature>
<dbReference type="OrthoDB" id="8536716at2"/>
<reference evidence="2 3" key="1">
    <citation type="submission" date="2018-07" db="EMBL/GenBank/DDBJ databases">
        <title>Dyadobacter roseus sp. nov., isolated from rose rhizosphere soil.</title>
        <authorList>
            <person name="Chen L."/>
        </authorList>
    </citation>
    <scope>NUCLEOTIDE SEQUENCE [LARGE SCALE GENOMIC DNA]</scope>
    <source>
        <strain evidence="2 3">RS19</strain>
    </source>
</reference>
<gene>
    <name evidence="2" type="ORF">DSL64_07240</name>
</gene>
<evidence type="ECO:0000313" key="3">
    <source>
        <dbReference type="Proteomes" id="UP000256373"/>
    </source>
</evidence>
<proteinExistence type="predicted"/>
<comment type="caution">
    <text evidence="2">The sequence shown here is derived from an EMBL/GenBank/DDBJ whole genome shotgun (WGS) entry which is preliminary data.</text>
</comment>
<feature type="transmembrane region" description="Helical" evidence="1">
    <location>
        <begin position="125"/>
        <end position="146"/>
    </location>
</feature>
<keyword evidence="1" id="KW-0472">Membrane</keyword>
<keyword evidence="3" id="KW-1185">Reference proteome</keyword>